<feature type="region of interest" description="Disordered" evidence="1">
    <location>
        <begin position="31"/>
        <end position="94"/>
    </location>
</feature>
<protein>
    <recommendedName>
        <fullName evidence="4">RanBP2-type domain-containing protein</fullName>
    </recommendedName>
</protein>
<reference evidence="2" key="1">
    <citation type="submission" date="2023-10" db="EMBL/GenBank/DDBJ databases">
        <authorList>
            <person name="Chen Y."/>
            <person name="Shah S."/>
            <person name="Dougan E. K."/>
            <person name="Thang M."/>
            <person name="Chan C."/>
        </authorList>
    </citation>
    <scope>NUCLEOTIDE SEQUENCE [LARGE SCALE GENOMIC DNA]</scope>
</reference>
<organism evidence="2 3">
    <name type="scientific">Prorocentrum cordatum</name>
    <dbReference type="NCBI Taxonomy" id="2364126"/>
    <lineage>
        <taxon>Eukaryota</taxon>
        <taxon>Sar</taxon>
        <taxon>Alveolata</taxon>
        <taxon>Dinophyceae</taxon>
        <taxon>Prorocentrales</taxon>
        <taxon>Prorocentraceae</taxon>
        <taxon>Prorocentrum</taxon>
    </lineage>
</organism>
<evidence type="ECO:0000313" key="3">
    <source>
        <dbReference type="Proteomes" id="UP001189429"/>
    </source>
</evidence>
<dbReference type="EMBL" id="CAUYUJ010017314">
    <property type="protein sequence ID" value="CAK0873741.1"/>
    <property type="molecule type" value="Genomic_DNA"/>
</dbReference>
<gene>
    <name evidence="2" type="ORF">PCOR1329_LOCUS58852</name>
</gene>
<feature type="compositionally biased region" description="Basic and acidic residues" evidence="1">
    <location>
        <begin position="32"/>
        <end position="41"/>
    </location>
</feature>
<evidence type="ECO:0000313" key="2">
    <source>
        <dbReference type="EMBL" id="CAK0873741.1"/>
    </source>
</evidence>
<sequence>MRLMTKFFEQGVPADDDTCVRMMKEMTAIIECRPRGLAPEKQKKKPKPAPAPAEPRTLAELLAEQSSDSESERDGHEEQVAQRQASGAVPPMSLQDFAAPASSTLEMQCHGSEAHSALKAVVGEQRAEMMAATVCVHRFISGTNDAWKAFDCSKCGRSGEQAQIFSCQSTCRAVHCEGCMKETLAAEQEVEDANAAATQDLATLEMRQAWSVLAREKASTVVASAGGANLTFVRCYKPERRINLLCKRLTSNPDLVAAVRCAMALAKDGCLPAIIPAQARSRREFLGRCVEAVKKVNPTAETYPKKLTVPEQLRLALALEVTARICHKCNRPARDPVAASEICVTWVYDEQGGDQAAVPEAAAGMVFCAACANDGRILMCPQCGRDDALERADHAWDKRKKEIAEQLYVMKRLREA</sequence>
<name>A0ABN9VPD4_9DINO</name>
<proteinExistence type="predicted"/>
<accession>A0ABN9VPD4</accession>
<evidence type="ECO:0000256" key="1">
    <source>
        <dbReference type="SAM" id="MobiDB-lite"/>
    </source>
</evidence>
<comment type="caution">
    <text evidence="2">The sequence shown here is derived from an EMBL/GenBank/DDBJ whole genome shotgun (WGS) entry which is preliminary data.</text>
</comment>
<keyword evidence="3" id="KW-1185">Reference proteome</keyword>
<evidence type="ECO:0008006" key="4">
    <source>
        <dbReference type="Google" id="ProtNLM"/>
    </source>
</evidence>
<dbReference type="Proteomes" id="UP001189429">
    <property type="component" value="Unassembled WGS sequence"/>
</dbReference>
<feature type="compositionally biased region" description="Basic and acidic residues" evidence="1">
    <location>
        <begin position="70"/>
        <end position="80"/>
    </location>
</feature>